<dbReference type="Proteomes" id="UP001341444">
    <property type="component" value="Unassembled WGS sequence"/>
</dbReference>
<dbReference type="SUPFAM" id="SSF52540">
    <property type="entry name" value="P-loop containing nucleoside triphosphate hydrolases"/>
    <property type="match status" value="1"/>
</dbReference>
<dbReference type="InterPro" id="IPR017871">
    <property type="entry name" value="ABC_transporter-like_CS"/>
</dbReference>
<comment type="caution">
    <text evidence="5">The sequence shown here is derived from an EMBL/GenBank/DDBJ whole genome shotgun (WGS) entry which is preliminary data.</text>
</comment>
<dbReference type="PROSITE" id="PS50893">
    <property type="entry name" value="ABC_TRANSPORTER_2"/>
    <property type="match status" value="1"/>
</dbReference>
<feature type="domain" description="ABC transporter" evidence="4">
    <location>
        <begin position="2"/>
        <end position="212"/>
    </location>
</feature>
<evidence type="ECO:0000313" key="5">
    <source>
        <dbReference type="EMBL" id="MED1202248.1"/>
    </source>
</evidence>
<keyword evidence="6" id="KW-1185">Reference proteome</keyword>
<dbReference type="InterPro" id="IPR027417">
    <property type="entry name" value="P-loop_NTPase"/>
</dbReference>
<dbReference type="PROSITE" id="PS00211">
    <property type="entry name" value="ABC_TRANSPORTER_1"/>
    <property type="match status" value="1"/>
</dbReference>
<dbReference type="RefSeq" id="WP_066270516.1">
    <property type="nucleotide sequence ID" value="NZ_JARMAB010000005.1"/>
</dbReference>
<dbReference type="SMART" id="SM00382">
    <property type="entry name" value="AAA"/>
    <property type="match status" value="1"/>
</dbReference>
<keyword evidence="2" id="KW-0547">Nucleotide-binding</keyword>
<dbReference type="PANTHER" id="PTHR43423:SF1">
    <property type="entry name" value="ABC TRANSPORTER I FAMILY MEMBER 17"/>
    <property type="match status" value="1"/>
</dbReference>
<dbReference type="InterPro" id="IPR003593">
    <property type="entry name" value="AAA+_ATPase"/>
</dbReference>
<keyword evidence="3 5" id="KW-0067">ATP-binding</keyword>
<evidence type="ECO:0000256" key="2">
    <source>
        <dbReference type="ARBA" id="ARBA00022741"/>
    </source>
</evidence>
<dbReference type="Gene3D" id="3.40.50.300">
    <property type="entry name" value="P-loop containing nucleotide triphosphate hydrolases"/>
    <property type="match status" value="1"/>
</dbReference>
<evidence type="ECO:0000256" key="3">
    <source>
        <dbReference type="ARBA" id="ARBA00022840"/>
    </source>
</evidence>
<keyword evidence="1" id="KW-0813">Transport</keyword>
<gene>
    <name evidence="5" type="ORF">P4T90_03975</name>
</gene>
<evidence type="ECO:0000256" key="1">
    <source>
        <dbReference type="ARBA" id="ARBA00022448"/>
    </source>
</evidence>
<sequence length="214" mass="24180">MFKIRNVVFQDILNLPSVDIQASQVTTLFGESGSGKTTLMKLLNQLISYDKGEIFYQDTLISEKNPIELRREVVMLSQTPAIFDGNIRDNLLIGLRFSGKSDASDSELHKALEMVQLKKDLEEETDTLSGGEKQRLAFARVILMDAKVFLIDEPTSALDENTETAVMDRFIQYVRDHHKTVVMVTHSKAVAERYSDSIIYMNEINKAKEVQTSG</sequence>
<dbReference type="Pfam" id="PF00005">
    <property type="entry name" value="ABC_tran"/>
    <property type="match status" value="1"/>
</dbReference>
<proteinExistence type="predicted"/>
<accession>A0ABU6MCV5</accession>
<reference evidence="5 6" key="1">
    <citation type="submission" date="2023-03" db="EMBL/GenBank/DDBJ databases">
        <title>Bacillus Genome Sequencing.</title>
        <authorList>
            <person name="Dunlap C."/>
        </authorList>
    </citation>
    <scope>NUCLEOTIDE SEQUENCE [LARGE SCALE GENOMIC DNA]</scope>
    <source>
        <strain evidence="5 6">B-23453</strain>
    </source>
</reference>
<dbReference type="EMBL" id="JARMAB010000005">
    <property type="protein sequence ID" value="MED1202248.1"/>
    <property type="molecule type" value="Genomic_DNA"/>
</dbReference>
<dbReference type="InterPro" id="IPR003439">
    <property type="entry name" value="ABC_transporter-like_ATP-bd"/>
</dbReference>
<dbReference type="PANTHER" id="PTHR43423">
    <property type="entry name" value="ABC TRANSPORTER I FAMILY MEMBER 17"/>
    <property type="match status" value="1"/>
</dbReference>
<dbReference type="GO" id="GO:0005524">
    <property type="term" value="F:ATP binding"/>
    <property type="evidence" value="ECO:0007669"/>
    <property type="project" value="UniProtKB-KW"/>
</dbReference>
<evidence type="ECO:0000259" key="4">
    <source>
        <dbReference type="PROSITE" id="PS50893"/>
    </source>
</evidence>
<organism evidence="5 6">
    <name type="scientific">Heyndrickxia acidicola</name>
    <dbReference type="NCBI Taxonomy" id="209389"/>
    <lineage>
        <taxon>Bacteria</taxon>
        <taxon>Bacillati</taxon>
        <taxon>Bacillota</taxon>
        <taxon>Bacilli</taxon>
        <taxon>Bacillales</taxon>
        <taxon>Bacillaceae</taxon>
        <taxon>Heyndrickxia</taxon>
    </lineage>
</organism>
<protein>
    <submittedName>
        <fullName evidence="5">ATP-binding cassette domain-containing protein</fullName>
    </submittedName>
</protein>
<name>A0ABU6MCV5_9BACI</name>
<evidence type="ECO:0000313" key="6">
    <source>
        <dbReference type="Proteomes" id="UP001341444"/>
    </source>
</evidence>